<accession>A0A9P6XPL9</accession>
<sequence length="74" mass="8042">MPAWQAETWPDTWRRASRRARAVASTPRPGQNASTGAGRRRRPPIQPQAAPATTAVRNPKIIVAFVSGLDVVLV</sequence>
<gene>
    <name evidence="2" type="ORF">G6F50_017650</name>
</gene>
<feature type="region of interest" description="Disordered" evidence="1">
    <location>
        <begin position="1"/>
        <end position="54"/>
    </location>
</feature>
<keyword evidence="3" id="KW-1185">Reference proteome</keyword>
<dbReference type="Proteomes" id="UP000740926">
    <property type="component" value="Unassembled WGS sequence"/>
</dbReference>
<name>A0A9P6XPL9_9FUNG</name>
<proteinExistence type="predicted"/>
<dbReference type="AlphaFoldDB" id="A0A9P6XPL9"/>
<reference evidence="2 3" key="1">
    <citation type="journal article" date="2020" name="Microb. Genom.">
        <title>Genetic diversity of clinical and environmental Mucorales isolates obtained from an investigation of mucormycosis cases among solid organ transplant recipients.</title>
        <authorList>
            <person name="Nguyen M.H."/>
            <person name="Kaul D."/>
            <person name="Muto C."/>
            <person name="Cheng S.J."/>
            <person name="Richter R.A."/>
            <person name="Bruno V.M."/>
            <person name="Liu G."/>
            <person name="Beyhan S."/>
            <person name="Sundermann A.J."/>
            <person name="Mounaud S."/>
            <person name="Pasculle A.W."/>
            <person name="Nierman W.C."/>
            <person name="Driscoll E."/>
            <person name="Cumbie R."/>
            <person name="Clancy C.J."/>
            <person name="Dupont C.L."/>
        </authorList>
    </citation>
    <scope>NUCLEOTIDE SEQUENCE [LARGE SCALE GENOMIC DNA]</scope>
    <source>
        <strain evidence="2 3">GL24</strain>
    </source>
</reference>
<protein>
    <submittedName>
        <fullName evidence="2">Uncharacterized protein</fullName>
    </submittedName>
</protein>
<evidence type="ECO:0000313" key="2">
    <source>
        <dbReference type="EMBL" id="KAG1529949.1"/>
    </source>
</evidence>
<evidence type="ECO:0000313" key="3">
    <source>
        <dbReference type="Proteomes" id="UP000740926"/>
    </source>
</evidence>
<organism evidence="2 3">
    <name type="scientific">Rhizopus delemar</name>
    <dbReference type="NCBI Taxonomy" id="936053"/>
    <lineage>
        <taxon>Eukaryota</taxon>
        <taxon>Fungi</taxon>
        <taxon>Fungi incertae sedis</taxon>
        <taxon>Mucoromycota</taxon>
        <taxon>Mucoromycotina</taxon>
        <taxon>Mucoromycetes</taxon>
        <taxon>Mucorales</taxon>
        <taxon>Mucorineae</taxon>
        <taxon>Rhizopodaceae</taxon>
        <taxon>Rhizopus</taxon>
    </lineage>
</organism>
<evidence type="ECO:0000256" key="1">
    <source>
        <dbReference type="SAM" id="MobiDB-lite"/>
    </source>
</evidence>
<comment type="caution">
    <text evidence="2">The sequence shown here is derived from an EMBL/GenBank/DDBJ whole genome shotgun (WGS) entry which is preliminary data.</text>
</comment>
<dbReference type="EMBL" id="JAANIU010013576">
    <property type="protein sequence ID" value="KAG1529949.1"/>
    <property type="molecule type" value="Genomic_DNA"/>
</dbReference>